<protein>
    <submittedName>
        <fullName evidence="2">Uncharacterized protein</fullName>
    </submittedName>
</protein>
<accession>A0AAW1L5P4</accession>
<dbReference type="SUPFAM" id="SSF140996">
    <property type="entry name" value="Hermes dimerisation domain"/>
    <property type="match status" value="1"/>
</dbReference>
<keyword evidence="3" id="KW-1185">Reference proteome</keyword>
<evidence type="ECO:0000313" key="2">
    <source>
        <dbReference type="EMBL" id="KAK9728887.1"/>
    </source>
</evidence>
<comment type="caution">
    <text evidence="2">The sequence shown here is derived from an EMBL/GenBank/DDBJ whole genome shotgun (WGS) entry which is preliminary data.</text>
</comment>
<dbReference type="EMBL" id="JASPKY010000166">
    <property type="protein sequence ID" value="KAK9728887.1"/>
    <property type="molecule type" value="Genomic_DNA"/>
</dbReference>
<sequence>MNGRKDEAIQLREGDSGDSYQTPRAGSIVHMDGLPSNANILEPRRICRYAQNNIRHQQEREKGKGEEGCSKRWQKFFMFVQGRITFKFNKQHPAAMAQAETIEVSDTNVPGDIALLGTSKQDTTANKTNNRLLAIQASTKLDEQLLTMIVAEYHPLSLVENSEFQNL</sequence>
<feature type="region of interest" description="Disordered" evidence="1">
    <location>
        <begin position="1"/>
        <end position="35"/>
    </location>
</feature>
<proteinExistence type="predicted"/>
<evidence type="ECO:0000313" key="3">
    <source>
        <dbReference type="Proteomes" id="UP001458880"/>
    </source>
</evidence>
<dbReference type="AlphaFoldDB" id="A0AAW1L5P4"/>
<organism evidence="2 3">
    <name type="scientific">Popillia japonica</name>
    <name type="common">Japanese beetle</name>
    <dbReference type="NCBI Taxonomy" id="7064"/>
    <lineage>
        <taxon>Eukaryota</taxon>
        <taxon>Metazoa</taxon>
        <taxon>Ecdysozoa</taxon>
        <taxon>Arthropoda</taxon>
        <taxon>Hexapoda</taxon>
        <taxon>Insecta</taxon>
        <taxon>Pterygota</taxon>
        <taxon>Neoptera</taxon>
        <taxon>Endopterygota</taxon>
        <taxon>Coleoptera</taxon>
        <taxon>Polyphaga</taxon>
        <taxon>Scarabaeiformia</taxon>
        <taxon>Scarabaeidae</taxon>
        <taxon>Rutelinae</taxon>
        <taxon>Popillia</taxon>
    </lineage>
</organism>
<reference evidence="2 3" key="1">
    <citation type="journal article" date="2024" name="BMC Genomics">
        <title>De novo assembly and annotation of Popillia japonica's genome with initial clues to its potential as an invasive pest.</title>
        <authorList>
            <person name="Cucini C."/>
            <person name="Boschi S."/>
            <person name="Funari R."/>
            <person name="Cardaioli E."/>
            <person name="Iannotti N."/>
            <person name="Marturano G."/>
            <person name="Paoli F."/>
            <person name="Bruttini M."/>
            <person name="Carapelli A."/>
            <person name="Frati F."/>
            <person name="Nardi F."/>
        </authorList>
    </citation>
    <scope>NUCLEOTIDE SEQUENCE [LARGE SCALE GENOMIC DNA]</scope>
    <source>
        <strain evidence="2">DMR45628</strain>
    </source>
</reference>
<dbReference type="Proteomes" id="UP001458880">
    <property type="component" value="Unassembled WGS sequence"/>
</dbReference>
<feature type="compositionally biased region" description="Basic and acidic residues" evidence="1">
    <location>
        <begin position="1"/>
        <end position="15"/>
    </location>
</feature>
<gene>
    <name evidence="2" type="ORF">QE152_g17021</name>
</gene>
<name>A0AAW1L5P4_POPJA</name>
<evidence type="ECO:0000256" key="1">
    <source>
        <dbReference type="SAM" id="MobiDB-lite"/>
    </source>
</evidence>